<reference evidence="2 3" key="1">
    <citation type="journal article" date="2024" name="G3 (Bethesda)">
        <title>Genome assembly of Hibiscus sabdariffa L. provides insights into metabolisms of medicinal natural products.</title>
        <authorList>
            <person name="Kim T."/>
        </authorList>
    </citation>
    <scope>NUCLEOTIDE SEQUENCE [LARGE SCALE GENOMIC DNA]</scope>
    <source>
        <strain evidence="2">TK-2024</strain>
        <tissue evidence="2">Old leaves</tissue>
    </source>
</reference>
<accession>A0ABR2U5N5</accession>
<evidence type="ECO:0000256" key="1">
    <source>
        <dbReference type="SAM" id="MobiDB-lite"/>
    </source>
</evidence>
<feature type="compositionally biased region" description="Basic and acidic residues" evidence="1">
    <location>
        <begin position="88"/>
        <end position="97"/>
    </location>
</feature>
<gene>
    <name evidence="2" type="ORF">V6N11_058923</name>
</gene>
<dbReference type="Proteomes" id="UP001396334">
    <property type="component" value="Unassembled WGS sequence"/>
</dbReference>
<protein>
    <submittedName>
        <fullName evidence="2">Uncharacterized protein</fullName>
    </submittedName>
</protein>
<keyword evidence="3" id="KW-1185">Reference proteome</keyword>
<sequence length="97" mass="11050">MPRNFASHDLLKNFPPLFPMPLPTRPDESKDFASGLHRNSLRLQNKVASAGDMPLSFMFLHDTTIRVSRSFHERIAASRPSVANNEQPCRDKNFTLL</sequence>
<evidence type="ECO:0000313" key="2">
    <source>
        <dbReference type="EMBL" id="KAK9045033.1"/>
    </source>
</evidence>
<evidence type="ECO:0000313" key="3">
    <source>
        <dbReference type="Proteomes" id="UP001396334"/>
    </source>
</evidence>
<proteinExistence type="predicted"/>
<comment type="caution">
    <text evidence="2">The sequence shown here is derived from an EMBL/GenBank/DDBJ whole genome shotgun (WGS) entry which is preliminary data.</text>
</comment>
<dbReference type="EMBL" id="JBBPBN010000002">
    <property type="protein sequence ID" value="KAK9045033.1"/>
    <property type="molecule type" value="Genomic_DNA"/>
</dbReference>
<name>A0ABR2U5N5_9ROSI</name>
<organism evidence="2 3">
    <name type="scientific">Hibiscus sabdariffa</name>
    <name type="common">roselle</name>
    <dbReference type="NCBI Taxonomy" id="183260"/>
    <lineage>
        <taxon>Eukaryota</taxon>
        <taxon>Viridiplantae</taxon>
        <taxon>Streptophyta</taxon>
        <taxon>Embryophyta</taxon>
        <taxon>Tracheophyta</taxon>
        <taxon>Spermatophyta</taxon>
        <taxon>Magnoliopsida</taxon>
        <taxon>eudicotyledons</taxon>
        <taxon>Gunneridae</taxon>
        <taxon>Pentapetalae</taxon>
        <taxon>rosids</taxon>
        <taxon>malvids</taxon>
        <taxon>Malvales</taxon>
        <taxon>Malvaceae</taxon>
        <taxon>Malvoideae</taxon>
        <taxon>Hibiscus</taxon>
    </lineage>
</organism>
<feature type="region of interest" description="Disordered" evidence="1">
    <location>
        <begin position="77"/>
        <end position="97"/>
    </location>
</feature>